<evidence type="ECO:0000313" key="1">
    <source>
        <dbReference type="EMBL" id="KYQ99858.1"/>
    </source>
</evidence>
<keyword evidence="2" id="KW-1185">Reference proteome</keyword>
<dbReference type="SUPFAM" id="SSF52047">
    <property type="entry name" value="RNI-like"/>
    <property type="match status" value="1"/>
</dbReference>
<name>A0A152A0Y1_TIELA</name>
<dbReference type="Proteomes" id="UP000076078">
    <property type="component" value="Unassembled WGS sequence"/>
</dbReference>
<accession>A0A152A0Y1</accession>
<dbReference type="EMBL" id="LODT01000020">
    <property type="protein sequence ID" value="KYQ99858.1"/>
    <property type="molecule type" value="Genomic_DNA"/>
</dbReference>
<protein>
    <submittedName>
        <fullName evidence="1">Uncharacterized protein</fullName>
    </submittedName>
</protein>
<evidence type="ECO:0000313" key="2">
    <source>
        <dbReference type="Proteomes" id="UP000076078"/>
    </source>
</evidence>
<dbReference type="AlphaFoldDB" id="A0A152A0Y1"/>
<dbReference type="InParanoid" id="A0A152A0Y1"/>
<reference evidence="1 2" key="1">
    <citation type="submission" date="2015-12" db="EMBL/GenBank/DDBJ databases">
        <title>Dictyostelia acquired genes for synthesis and detection of signals that induce cell-type specialization by lateral gene transfer from prokaryotes.</title>
        <authorList>
            <person name="Gloeckner G."/>
            <person name="Schaap P."/>
        </authorList>
    </citation>
    <scope>NUCLEOTIDE SEQUENCE [LARGE SCALE GENOMIC DNA]</scope>
    <source>
        <strain evidence="1 2">TK</strain>
    </source>
</reference>
<proteinExistence type="predicted"/>
<dbReference type="Gene3D" id="3.80.10.10">
    <property type="entry name" value="Ribonuclease Inhibitor"/>
    <property type="match status" value="1"/>
</dbReference>
<comment type="caution">
    <text evidence="1">The sequence shown here is derived from an EMBL/GenBank/DDBJ whole genome shotgun (WGS) entry which is preliminary data.</text>
</comment>
<gene>
    <name evidence="1" type="ORF">DLAC_03812</name>
</gene>
<dbReference type="InterPro" id="IPR032675">
    <property type="entry name" value="LRR_dom_sf"/>
</dbReference>
<sequence length="492" mass="56581">MNMRLIANHPNLVKPTDVAKIVTSLIINPISTKHLQKYSLVNLLNHLQFTNLTTLETNFEDDKFIDKFDRHISNAIETFNNSSSNNKISKLVLRKQFDTSIEHFGNLFLHMDHLVELEMVSHFFNLHYMNIDLVLLNSIAIHLHGLEKLKIVQAKLEYAKPLYDFIESSRSLTHLYLAQIKFPDRTLNERPFIECVVNNKSILNYHDDIGSTPLEIVELMNQNQVIQEISYSATDMVCSRYQFSEFTINNTTLKSLKIESPRQIFYNTKWLNQSAIETFKMTHTPGVWALHTLESPKLQRISVTLNCQAQNITSSLIACQTLQILDLGLLENTKEQWDLIFETFVILPNLKALKCIDSNISIKTLSKLIISNHPSLISLDIGKPLNKWNGFELIEAFNLNCTLVYLNLNRAITEYGTSDLLISLLNNNSSLVSIGYSTSFYNKEIPTIIDAITNNRSVRHLYIDDVSLISDPKILKAYETSMKINRYKPYFT</sequence>
<organism evidence="1 2">
    <name type="scientific">Tieghemostelium lacteum</name>
    <name type="common">Slime mold</name>
    <name type="synonym">Dictyostelium lacteum</name>
    <dbReference type="NCBI Taxonomy" id="361077"/>
    <lineage>
        <taxon>Eukaryota</taxon>
        <taxon>Amoebozoa</taxon>
        <taxon>Evosea</taxon>
        <taxon>Eumycetozoa</taxon>
        <taxon>Dictyostelia</taxon>
        <taxon>Dictyosteliales</taxon>
        <taxon>Raperosteliaceae</taxon>
        <taxon>Tieghemostelium</taxon>
    </lineage>
</organism>